<keyword evidence="1" id="KW-0812">Transmembrane</keyword>
<organism evidence="2 3">
    <name type="scientific">Aduncisulcus paluster</name>
    <dbReference type="NCBI Taxonomy" id="2918883"/>
    <lineage>
        <taxon>Eukaryota</taxon>
        <taxon>Metamonada</taxon>
        <taxon>Carpediemonas-like organisms</taxon>
        <taxon>Aduncisulcus</taxon>
    </lineage>
</organism>
<feature type="transmembrane region" description="Helical" evidence="1">
    <location>
        <begin position="86"/>
        <end position="103"/>
    </location>
</feature>
<keyword evidence="1" id="KW-0472">Membrane</keyword>
<accession>A0ABQ5KET4</accession>
<evidence type="ECO:0000256" key="1">
    <source>
        <dbReference type="SAM" id="Phobius"/>
    </source>
</evidence>
<dbReference type="Proteomes" id="UP001057375">
    <property type="component" value="Unassembled WGS sequence"/>
</dbReference>
<evidence type="ECO:0000313" key="3">
    <source>
        <dbReference type="Proteomes" id="UP001057375"/>
    </source>
</evidence>
<gene>
    <name evidence="2" type="ORF">ADUPG1_005244</name>
</gene>
<feature type="non-terminal residue" evidence="2">
    <location>
        <position position="115"/>
    </location>
</feature>
<reference evidence="2" key="1">
    <citation type="submission" date="2022-03" db="EMBL/GenBank/DDBJ databases">
        <title>Draft genome sequence of Aduncisulcus paluster, a free-living microaerophilic Fornicata.</title>
        <authorList>
            <person name="Yuyama I."/>
            <person name="Kume K."/>
            <person name="Tamura T."/>
            <person name="Inagaki Y."/>
            <person name="Hashimoto T."/>
        </authorList>
    </citation>
    <scope>NUCLEOTIDE SEQUENCE</scope>
    <source>
        <strain evidence="2">NY0171</strain>
    </source>
</reference>
<dbReference type="EMBL" id="BQXS01008306">
    <property type="protein sequence ID" value="GKT29371.1"/>
    <property type="molecule type" value="Genomic_DNA"/>
</dbReference>
<comment type="caution">
    <text evidence="2">The sequence shown here is derived from an EMBL/GenBank/DDBJ whole genome shotgun (WGS) entry which is preliminary data.</text>
</comment>
<keyword evidence="3" id="KW-1185">Reference proteome</keyword>
<name>A0ABQ5KET4_9EUKA</name>
<sequence length="115" mass="12725">MLERRGRALAEEDFVGRFISSGGDVAGILLEMDAYPEGTANPESMVAYSVYSILKKDKYSKLKTWVVGEPAFMFNYNVLAGKETPMLFGLCILVQLILLALLTRSFRSSIAPLLV</sequence>
<keyword evidence="1" id="KW-1133">Transmembrane helix</keyword>
<proteinExistence type="predicted"/>
<protein>
    <submittedName>
        <fullName evidence="2">MMPL family transporter</fullName>
    </submittedName>
</protein>
<evidence type="ECO:0000313" key="2">
    <source>
        <dbReference type="EMBL" id="GKT29371.1"/>
    </source>
</evidence>